<evidence type="ECO:0000313" key="1">
    <source>
        <dbReference type="EMBL" id="EPY17409.1"/>
    </source>
</evidence>
<dbReference type="Proteomes" id="UP000015354">
    <property type="component" value="Unassembled WGS sequence"/>
</dbReference>
<reference evidence="1 2" key="1">
    <citation type="journal article" date="2013" name="PLoS ONE">
        <title>Predicting the Proteins of Angomonas deanei, Strigomonas culicis and Their Respective Endosymbionts Reveals New Aspects of the Trypanosomatidae Family.</title>
        <authorList>
            <person name="Motta M.C."/>
            <person name="Martins A.C."/>
            <person name="de Souza S.S."/>
            <person name="Catta-Preta C.M."/>
            <person name="Silva R."/>
            <person name="Klein C.C."/>
            <person name="de Almeida L.G."/>
            <person name="de Lima Cunha O."/>
            <person name="Ciapina L.P."/>
            <person name="Brocchi M."/>
            <person name="Colabardini A.C."/>
            <person name="de Araujo Lima B."/>
            <person name="Machado C.R."/>
            <person name="de Almeida Soares C.M."/>
            <person name="Probst C.M."/>
            <person name="de Menezes C.B."/>
            <person name="Thompson C.E."/>
            <person name="Bartholomeu D.C."/>
            <person name="Gradia D.F."/>
            <person name="Pavoni D.P."/>
            <person name="Grisard E.C."/>
            <person name="Fantinatti-Garboggini F."/>
            <person name="Marchini F.K."/>
            <person name="Rodrigues-Luiz G.F."/>
            <person name="Wagner G."/>
            <person name="Goldman G.H."/>
            <person name="Fietto J.L."/>
            <person name="Elias M.C."/>
            <person name="Goldman M.H."/>
            <person name="Sagot M.F."/>
            <person name="Pereira M."/>
            <person name="Stoco P.H."/>
            <person name="de Mendonca-Neto R.P."/>
            <person name="Teixeira S.M."/>
            <person name="Maciel T.E."/>
            <person name="de Oliveira Mendes T.A."/>
            <person name="Urmenyi T.P."/>
            <person name="de Souza W."/>
            <person name="Schenkman S."/>
            <person name="de Vasconcelos A.T."/>
        </authorList>
    </citation>
    <scope>NUCLEOTIDE SEQUENCE [LARGE SCALE GENOMIC DNA]</scope>
</reference>
<evidence type="ECO:0000313" key="2">
    <source>
        <dbReference type="Proteomes" id="UP000015354"/>
    </source>
</evidence>
<evidence type="ECO:0008006" key="3">
    <source>
        <dbReference type="Google" id="ProtNLM"/>
    </source>
</evidence>
<dbReference type="GO" id="GO:0031419">
    <property type="term" value="F:cobalamin binding"/>
    <property type="evidence" value="ECO:0007669"/>
    <property type="project" value="InterPro"/>
</dbReference>
<keyword evidence="2" id="KW-1185">Reference proteome</keyword>
<dbReference type="PANTHER" id="PTHR48101">
    <property type="entry name" value="METHYLMALONYL-COA MUTASE, MITOCHONDRIAL-RELATED"/>
    <property type="match status" value="1"/>
</dbReference>
<gene>
    <name evidence="1" type="ORF">STCU_10634</name>
</gene>
<dbReference type="InterPro" id="IPR036724">
    <property type="entry name" value="Cobalamin-bd_sf"/>
</dbReference>
<proteinExistence type="predicted"/>
<dbReference type="AlphaFoldDB" id="S9TKR9"/>
<name>S9TKR9_9TRYP</name>
<organism evidence="1 2">
    <name type="scientific">Strigomonas culicis</name>
    <dbReference type="NCBI Taxonomy" id="28005"/>
    <lineage>
        <taxon>Eukaryota</taxon>
        <taxon>Discoba</taxon>
        <taxon>Euglenozoa</taxon>
        <taxon>Kinetoplastea</taxon>
        <taxon>Metakinetoplastina</taxon>
        <taxon>Trypanosomatida</taxon>
        <taxon>Trypanosomatidae</taxon>
        <taxon>Strigomonadinae</taxon>
        <taxon>Strigomonas</taxon>
    </lineage>
</organism>
<dbReference type="PANTHER" id="PTHR48101:SF1">
    <property type="entry name" value="METHYLMALONYL-COA MUTASE, LARGE SUBUNIT"/>
    <property type="match status" value="1"/>
</dbReference>
<sequence>MNFVKHRLLSLRAVPLCQIRRCSASSRAENAPSASPVKAAISRATNDFADQEGRRPRVLLVSMQAQRHTARSGDSLASSLAQLGFDVDVCPIIAPAAIAREAVEADVHLVHLHVAEEGPVRESIADVAGAIVEDLKREGATDIPVCVLLPAVEEQERARLVTCGVSSVFTPETSETDMCDQYLRLLMN</sequence>
<dbReference type="SUPFAM" id="SSF52242">
    <property type="entry name" value="Cobalamin (vitamin B12)-binding domain"/>
    <property type="match status" value="1"/>
</dbReference>
<dbReference type="EMBL" id="ATMH01010494">
    <property type="protein sequence ID" value="EPY17409.1"/>
    <property type="molecule type" value="Genomic_DNA"/>
</dbReference>
<accession>S9TKR9</accession>
<comment type="caution">
    <text evidence="1">The sequence shown here is derived from an EMBL/GenBank/DDBJ whole genome shotgun (WGS) entry which is preliminary data.</text>
</comment>
<protein>
    <recommendedName>
        <fullName evidence="3">Response regulatory domain-containing protein</fullName>
    </recommendedName>
</protein>
<dbReference type="GO" id="GO:0016853">
    <property type="term" value="F:isomerase activity"/>
    <property type="evidence" value="ECO:0007669"/>
    <property type="project" value="UniProtKB-KW"/>
</dbReference>
<dbReference type="Gene3D" id="3.40.50.280">
    <property type="entry name" value="Cobalamin-binding domain"/>
    <property type="match status" value="1"/>
</dbReference>
<dbReference type="GO" id="GO:0046872">
    <property type="term" value="F:metal ion binding"/>
    <property type="evidence" value="ECO:0007669"/>
    <property type="project" value="InterPro"/>
</dbReference>